<comment type="cofactor">
    <cofactor evidence="4">
        <name>FAD</name>
        <dbReference type="ChEBI" id="CHEBI:57692"/>
    </cofactor>
</comment>
<dbReference type="Pfam" id="PF02770">
    <property type="entry name" value="Acyl-CoA_dh_M"/>
    <property type="match status" value="1"/>
</dbReference>
<dbReference type="InterPro" id="IPR009075">
    <property type="entry name" value="AcylCo_DH/oxidase_C"/>
</dbReference>
<keyword evidence="2 4" id="KW-0285">Flavoprotein</keyword>
<dbReference type="Gene3D" id="6.10.250.600">
    <property type="match status" value="1"/>
</dbReference>
<feature type="domain" description="Acyl-CoA dehydrogenase/oxidase C-terminal" evidence="5">
    <location>
        <begin position="295"/>
        <end position="453"/>
    </location>
</feature>
<evidence type="ECO:0000256" key="1">
    <source>
        <dbReference type="ARBA" id="ARBA00009347"/>
    </source>
</evidence>
<evidence type="ECO:0000313" key="9">
    <source>
        <dbReference type="Proteomes" id="UP001328107"/>
    </source>
</evidence>
<evidence type="ECO:0000259" key="7">
    <source>
        <dbReference type="Pfam" id="PF18158"/>
    </source>
</evidence>
<feature type="non-terminal residue" evidence="8">
    <location>
        <position position="477"/>
    </location>
</feature>
<comment type="similarity">
    <text evidence="1 4">Belongs to the acyl-CoA dehydrogenase family.</text>
</comment>
<evidence type="ECO:0000256" key="3">
    <source>
        <dbReference type="ARBA" id="ARBA00022827"/>
    </source>
</evidence>
<dbReference type="SUPFAM" id="SSF47203">
    <property type="entry name" value="Acyl-CoA dehydrogenase C-terminal domain-like"/>
    <property type="match status" value="1"/>
</dbReference>
<dbReference type="Pfam" id="PF18158">
    <property type="entry name" value="AidB_N"/>
    <property type="match status" value="1"/>
</dbReference>
<feature type="non-terminal residue" evidence="8">
    <location>
        <position position="1"/>
    </location>
</feature>
<evidence type="ECO:0008006" key="10">
    <source>
        <dbReference type="Google" id="ProtNLM"/>
    </source>
</evidence>
<reference evidence="9" key="1">
    <citation type="submission" date="2022-10" db="EMBL/GenBank/DDBJ databases">
        <title>Genome assembly of Pristionchus species.</title>
        <authorList>
            <person name="Yoshida K."/>
            <person name="Sommer R.J."/>
        </authorList>
    </citation>
    <scope>NUCLEOTIDE SEQUENCE [LARGE SCALE GENOMIC DNA]</scope>
    <source>
        <strain evidence="9">RS5460</strain>
    </source>
</reference>
<protein>
    <recommendedName>
        <fullName evidence="10">Acyl-CoA dehydrogenase</fullName>
    </recommendedName>
</protein>
<organism evidence="8 9">
    <name type="scientific">Pristionchus mayeri</name>
    <dbReference type="NCBI Taxonomy" id="1317129"/>
    <lineage>
        <taxon>Eukaryota</taxon>
        <taxon>Metazoa</taxon>
        <taxon>Ecdysozoa</taxon>
        <taxon>Nematoda</taxon>
        <taxon>Chromadorea</taxon>
        <taxon>Rhabditida</taxon>
        <taxon>Rhabditina</taxon>
        <taxon>Diplogasteromorpha</taxon>
        <taxon>Diplogasteroidea</taxon>
        <taxon>Neodiplogasteridae</taxon>
        <taxon>Pristionchus</taxon>
    </lineage>
</organism>
<dbReference type="GO" id="GO:0003995">
    <property type="term" value="F:acyl-CoA dehydrogenase activity"/>
    <property type="evidence" value="ECO:0007669"/>
    <property type="project" value="TreeGrafter"/>
</dbReference>
<keyword evidence="3 4" id="KW-0274">FAD</keyword>
<dbReference type="Pfam" id="PF00441">
    <property type="entry name" value="Acyl-CoA_dh_1"/>
    <property type="match status" value="1"/>
</dbReference>
<accession>A0AAN5HYU7</accession>
<dbReference type="InterPro" id="IPR052904">
    <property type="entry name" value="Acyl-CoA_dehydrogenase-like"/>
</dbReference>
<keyword evidence="9" id="KW-1185">Reference proteome</keyword>
<evidence type="ECO:0000256" key="4">
    <source>
        <dbReference type="RuleBase" id="RU362125"/>
    </source>
</evidence>
<gene>
    <name evidence="8" type="ORF">PMAYCL1PPCAC_16050</name>
</gene>
<dbReference type="EMBL" id="BTRK01000004">
    <property type="protein sequence ID" value="GMR45855.1"/>
    <property type="molecule type" value="Genomic_DNA"/>
</dbReference>
<dbReference type="InterPro" id="IPR006091">
    <property type="entry name" value="Acyl-CoA_Oxase/DH_mid-dom"/>
</dbReference>
<dbReference type="Proteomes" id="UP001328107">
    <property type="component" value="Unassembled WGS sequence"/>
</dbReference>
<dbReference type="Gene3D" id="1.20.140.10">
    <property type="entry name" value="Butyryl-CoA Dehydrogenase, subunit A, domain 3"/>
    <property type="match status" value="1"/>
</dbReference>
<dbReference type="InterPro" id="IPR041504">
    <property type="entry name" value="AidB_N"/>
</dbReference>
<proteinExistence type="inferred from homology"/>
<evidence type="ECO:0000256" key="2">
    <source>
        <dbReference type="ARBA" id="ARBA00022630"/>
    </source>
</evidence>
<evidence type="ECO:0000313" key="8">
    <source>
        <dbReference type="EMBL" id="GMR45855.1"/>
    </source>
</evidence>
<feature type="domain" description="Acyl-CoA oxidase/dehydrogenase middle" evidence="6">
    <location>
        <begin position="183"/>
        <end position="286"/>
    </location>
</feature>
<name>A0AAN5HYU7_9BILA</name>
<dbReference type="AlphaFoldDB" id="A0AAN5HYU7"/>
<feature type="domain" description="Adaptive response protein AidB N-terminal" evidence="7">
    <location>
        <begin position="21"/>
        <end position="152"/>
    </location>
</feature>
<comment type="caution">
    <text evidence="8">The sequence shown here is derived from an EMBL/GenBank/DDBJ whole genome shotgun (WGS) entry which is preliminary data.</text>
</comment>
<dbReference type="InterPro" id="IPR009100">
    <property type="entry name" value="AcylCoA_DH/oxidase_NM_dom_sf"/>
</dbReference>
<dbReference type="PANTHER" id="PTHR42707:SF2">
    <property type="entry name" value="ACD11 DEHYDROGENASE"/>
    <property type="match status" value="1"/>
</dbReference>
<evidence type="ECO:0000259" key="6">
    <source>
        <dbReference type="Pfam" id="PF02770"/>
    </source>
</evidence>
<evidence type="ECO:0000259" key="5">
    <source>
        <dbReference type="Pfam" id="PF00441"/>
    </source>
</evidence>
<dbReference type="PANTHER" id="PTHR42707">
    <property type="entry name" value="ACYL-COA DEHYDROGENASE"/>
    <property type="match status" value="1"/>
</dbReference>
<dbReference type="Gene3D" id="2.40.110.20">
    <property type="match status" value="1"/>
</dbReference>
<dbReference type="InterPro" id="IPR036250">
    <property type="entry name" value="AcylCo_DH-like_C"/>
</dbReference>
<keyword evidence="4" id="KW-0560">Oxidoreductase</keyword>
<sequence>SNFAHAKTGDFSIDPPHIYHPYRDDPLLDRTLKRLLKQDEYELVSKDLDHFSQRIVNEIGLLGRACELNKPELIVQDAWGKRVDQLRVCNEWFKLKQIFAEEGLIAIGYDAKRDAVARRLHQTAKIALFCPVSGLTSCPLAMTDGAVRVFRSLGLDKTSDPDLREAYERLLSTDGKRAWTSGQWMTEKRGGSDVSGACDTYARHVEGDKFLLSGYKWFSSAVDADVALTLARIVDENGQADEKLSLFFLHVRKPGTRELNGIEMVRLKDKLGTRQLPTAELLLDGVKARMLGERGRGIAAISNMLNGTRLVNACGSVSAMRSILNLARDYSTRRWAFGRRLDQWPLHLRTMAELEVDIRACTLFLVNIAYLIGLEESGRASESQSALLRLMTPVLKAYTAKLVVPHVSEALECFGGMGYMEDSGIAQALRDAQVMPIWEGTTNVLSMDVMRVMSTRSEAIGAFEEHVTSLTEPGMKS</sequence>
<dbReference type="SUPFAM" id="SSF56645">
    <property type="entry name" value="Acyl-CoA dehydrogenase NM domain-like"/>
    <property type="match status" value="1"/>
</dbReference>